<feature type="domain" description="Putative Flp pilus-assembly TadG-like N-terminal" evidence="2">
    <location>
        <begin position="17"/>
        <end position="63"/>
    </location>
</feature>
<evidence type="ECO:0000259" key="1">
    <source>
        <dbReference type="Pfam" id="PF09977"/>
    </source>
</evidence>
<dbReference type="Pfam" id="PF13400">
    <property type="entry name" value="Tad"/>
    <property type="match status" value="1"/>
</dbReference>
<name>A0A4R5LYA2_9BURK</name>
<dbReference type="OrthoDB" id="8894266at2"/>
<keyword evidence="4" id="KW-1185">Reference proteome</keyword>
<gene>
    <name evidence="3" type="ORF">EYW47_38485</name>
</gene>
<evidence type="ECO:0000259" key="2">
    <source>
        <dbReference type="Pfam" id="PF13400"/>
    </source>
</evidence>
<sequence>MIRYPARGRSKRGQRGVVAIQVGVFLVVLLSVAALTIDVARWAIVRNELQNAADAAALAGARQLPGSLVGTANSATWGTATTSATTAANTYAGDNYASGQSITTPQTVLVGYWDVNAANQGTSLPSSLPTTIGSPTDKPAVMVTVNLNPTSGAGMPTLLGRMLGVSSLHASATAVAIISAPGTAAPGSLFPMAMSQCVFSANSPYWSGGSPVSSQEISIGAGAVTTATCPNTAGQWTTFSSTINSANGAAALMDSGNSSSLSIGQNTYMQPGTESSVYGNQYPTAAIPPITVTLPVVADSAVNVKGYTSVAGFARFTIDYVVDANGKCVTGVGSNGKVKLTNCNPPITCTLGNGGDCIIGHIVSGDAGSTTAGGLTTSYFGAVTPPTLANLPSSEWY</sequence>
<evidence type="ECO:0000313" key="4">
    <source>
        <dbReference type="Proteomes" id="UP000295722"/>
    </source>
</evidence>
<comment type="caution">
    <text evidence="3">The sequence shown here is derived from an EMBL/GenBank/DDBJ whole genome shotgun (WGS) entry which is preliminary data.</text>
</comment>
<reference evidence="3 4" key="1">
    <citation type="submission" date="2019-03" db="EMBL/GenBank/DDBJ databases">
        <title>Paraburkholderia sp. 4M-K11, isolated from subtropical forest soil.</title>
        <authorList>
            <person name="Gao Z.-H."/>
            <person name="Qiu L.-H."/>
        </authorList>
    </citation>
    <scope>NUCLEOTIDE SEQUENCE [LARGE SCALE GENOMIC DNA]</scope>
    <source>
        <strain evidence="3 4">4M-K11</strain>
    </source>
</reference>
<dbReference type="AlphaFoldDB" id="A0A4R5LYA2"/>
<dbReference type="Pfam" id="PF09977">
    <property type="entry name" value="Tad_C"/>
    <property type="match status" value="1"/>
</dbReference>
<evidence type="ECO:0000313" key="3">
    <source>
        <dbReference type="EMBL" id="TDG17235.1"/>
    </source>
</evidence>
<dbReference type="InterPro" id="IPR018705">
    <property type="entry name" value="DUF2134_membrane"/>
</dbReference>
<dbReference type="EMBL" id="SMRP01000048">
    <property type="protein sequence ID" value="TDG17235.1"/>
    <property type="molecule type" value="Genomic_DNA"/>
</dbReference>
<feature type="domain" description="DUF2134" evidence="1">
    <location>
        <begin position="76"/>
        <end position="176"/>
    </location>
</feature>
<dbReference type="RefSeq" id="WP_133200040.1">
    <property type="nucleotide sequence ID" value="NZ_JBHUCW010000013.1"/>
</dbReference>
<dbReference type="InterPro" id="IPR028087">
    <property type="entry name" value="Tad_N"/>
</dbReference>
<dbReference type="Proteomes" id="UP000295722">
    <property type="component" value="Unassembled WGS sequence"/>
</dbReference>
<proteinExistence type="predicted"/>
<accession>A0A4R5LYA2</accession>
<organism evidence="3 4">
    <name type="scientific">Paraburkholderia silviterrae</name>
    <dbReference type="NCBI Taxonomy" id="2528715"/>
    <lineage>
        <taxon>Bacteria</taxon>
        <taxon>Pseudomonadati</taxon>
        <taxon>Pseudomonadota</taxon>
        <taxon>Betaproteobacteria</taxon>
        <taxon>Burkholderiales</taxon>
        <taxon>Burkholderiaceae</taxon>
        <taxon>Paraburkholderia</taxon>
    </lineage>
</organism>
<protein>
    <recommendedName>
        <fullName evidence="5">Flp pilus-assembly TadG-like N-terminal domain-containing protein</fullName>
    </recommendedName>
</protein>
<evidence type="ECO:0008006" key="5">
    <source>
        <dbReference type="Google" id="ProtNLM"/>
    </source>
</evidence>